<evidence type="ECO:0000313" key="1">
    <source>
        <dbReference type="EMBL" id="MFC0675051.1"/>
    </source>
</evidence>
<organism evidence="1 2">
    <name type="scientific">Brachybacterium hainanense</name>
    <dbReference type="NCBI Taxonomy" id="1541174"/>
    <lineage>
        <taxon>Bacteria</taxon>
        <taxon>Bacillati</taxon>
        <taxon>Actinomycetota</taxon>
        <taxon>Actinomycetes</taxon>
        <taxon>Micrococcales</taxon>
        <taxon>Dermabacteraceae</taxon>
        <taxon>Brachybacterium</taxon>
    </lineage>
</organism>
<protein>
    <submittedName>
        <fullName evidence="1">Acyl-CoA carboxylase epsilon subunit</fullName>
    </submittedName>
</protein>
<sequence length="87" mass="9017">MSETPGAGPIGSDVRLVSGRLSDTELAAIAVVVSAMSVTSRIEAQERALAARYAGSGDGWTDPIHRIPSAHALRGQPSDGAWLFSGR</sequence>
<dbReference type="InterPro" id="IPR032716">
    <property type="entry name" value="ACC_epsilon"/>
</dbReference>
<reference evidence="1 2" key="1">
    <citation type="submission" date="2024-09" db="EMBL/GenBank/DDBJ databases">
        <authorList>
            <person name="Sun Q."/>
            <person name="Mori K."/>
        </authorList>
    </citation>
    <scope>NUCLEOTIDE SEQUENCE [LARGE SCALE GENOMIC DNA]</scope>
    <source>
        <strain evidence="1 2">CICC 10874</strain>
    </source>
</reference>
<proteinExistence type="predicted"/>
<keyword evidence="2" id="KW-1185">Reference proteome</keyword>
<dbReference type="EMBL" id="JBHLSV010000018">
    <property type="protein sequence ID" value="MFC0675051.1"/>
    <property type="molecule type" value="Genomic_DNA"/>
</dbReference>
<name>A0ABV6RDH8_9MICO</name>
<gene>
    <name evidence="1" type="ORF">ACFFF6_13880</name>
</gene>
<dbReference type="Proteomes" id="UP001589793">
    <property type="component" value="Unassembled WGS sequence"/>
</dbReference>
<dbReference type="Pfam" id="PF13822">
    <property type="entry name" value="ACC_epsilon"/>
    <property type="match status" value="1"/>
</dbReference>
<comment type="caution">
    <text evidence="1">The sequence shown here is derived from an EMBL/GenBank/DDBJ whole genome shotgun (WGS) entry which is preliminary data.</text>
</comment>
<evidence type="ECO:0000313" key="2">
    <source>
        <dbReference type="Proteomes" id="UP001589793"/>
    </source>
</evidence>
<dbReference type="RefSeq" id="WP_376981714.1">
    <property type="nucleotide sequence ID" value="NZ_JBHLSV010000018.1"/>
</dbReference>
<accession>A0ABV6RDH8</accession>